<evidence type="ECO:0000259" key="2">
    <source>
        <dbReference type="PROSITE" id="PS51782"/>
    </source>
</evidence>
<dbReference type="AlphaFoldDB" id="A0A151AKP3"/>
<dbReference type="RefSeq" id="WP_061858983.1">
    <property type="nucleotide sequence ID" value="NZ_LTBB01000012.1"/>
</dbReference>
<feature type="domain" description="LysM" evidence="2">
    <location>
        <begin position="27"/>
        <end position="70"/>
    </location>
</feature>
<dbReference type="Pfam" id="PF07486">
    <property type="entry name" value="Hydrolase_2"/>
    <property type="match status" value="1"/>
</dbReference>
<dbReference type="PATRIC" id="fig|1121305.3.peg.2184"/>
<dbReference type="CDD" id="cd00118">
    <property type="entry name" value="LysM"/>
    <property type="match status" value="2"/>
</dbReference>
<evidence type="ECO:0000313" key="4">
    <source>
        <dbReference type="Proteomes" id="UP000075374"/>
    </source>
</evidence>
<dbReference type="Pfam" id="PF01476">
    <property type="entry name" value="LysM"/>
    <property type="match status" value="2"/>
</dbReference>
<reference evidence="3 4" key="1">
    <citation type="submission" date="2016-02" db="EMBL/GenBank/DDBJ databases">
        <title>Genome sequence of Clostridium colicanis DSM 13634.</title>
        <authorList>
            <person name="Poehlein A."/>
            <person name="Daniel R."/>
        </authorList>
    </citation>
    <scope>NUCLEOTIDE SEQUENCE [LARGE SCALE GENOMIC DNA]</scope>
    <source>
        <strain evidence="3 4">DSM 13634</strain>
    </source>
</reference>
<feature type="signal peptide" evidence="1">
    <location>
        <begin position="1"/>
        <end position="26"/>
    </location>
</feature>
<dbReference type="SMART" id="SM00257">
    <property type="entry name" value="LysM"/>
    <property type="match status" value="2"/>
</dbReference>
<dbReference type="InterPro" id="IPR042047">
    <property type="entry name" value="SleB_dom1"/>
</dbReference>
<dbReference type="PANTHER" id="PTHR33734">
    <property type="entry name" value="LYSM DOMAIN-CONTAINING GPI-ANCHORED PROTEIN 2"/>
    <property type="match status" value="1"/>
</dbReference>
<proteinExistence type="predicted"/>
<gene>
    <name evidence="3" type="primary">sleB_3</name>
    <name evidence="3" type="ORF">CLCOL_21820</name>
</gene>
<protein>
    <submittedName>
        <fullName evidence="3">Spore cortex-lytic enzyme</fullName>
    </submittedName>
</protein>
<dbReference type="Gene3D" id="1.10.10.2520">
    <property type="entry name" value="Cell wall hydrolase SleB, domain 1"/>
    <property type="match status" value="1"/>
</dbReference>
<evidence type="ECO:0000313" key="3">
    <source>
        <dbReference type="EMBL" id="KYH28229.1"/>
    </source>
</evidence>
<dbReference type="EMBL" id="LTBB01000012">
    <property type="protein sequence ID" value="KYH28229.1"/>
    <property type="molecule type" value="Genomic_DNA"/>
</dbReference>
<dbReference type="SUPFAM" id="SSF54106">
    <property type="entry name" value="LysM domain"/>
    <property type="match status" value="2"/>
</dbReference>
<dbReference type="Gene3D" id="3.10.350.10">
    <property type="entry name" value="LysM domain"/>
    <property type="match status" value="2"/>
</dbReference>
<dbReference type="STRING" id="1121305.CLCOL_21820"/>
<organism evidence="3 4">
    <name type="scientific">Clostridium colicanis DSM 13634</name>
    <dbReference type="NCBI Taxonomy" id="1121305"/>
    <lineage>
        <taxon>Bacteria</taxon>
        <taxon>Bacillati</taxon>
        <taxon>Bacillota</taxon>
        <taxon>Clostridia</taxon>
        <taxon>Eubacteriales</taxon>
        <taxon>Clostridiaceae</taxon>
        <taxon>Clostridium</taxon>
    </lineage>
</organism>
<dbReference type="GO" id="GO:0008932">
    <property type="term" value="F:lytic endotransglycosylase activity"/>
    <property type="evidence" value="ECO:0007669"/>
    <property type="project" value="TreeGrafter"/>
</dbReference>
<dbReference type="InterPro" id="IPR018392">
    <property type="entry name" value="LysM"/>
</dbReference>
<dbReference type="InterPro" id="IPR036779">
    <property type="entry name" value="LysM_dom_sf"/>
</dbReference>
<dbReference type="InterPro" id="IPR011105">
    <property type="entry name" value="Cell_wall_hydrolase_SleB"/>
</dbReference>
<sequence>MLKSKKIKTLLLTFSMSLALANPVQAATYKVIPNDSLIKLSWLFNTSVNQLKKDNNLKSDTIYSGQTLNVPAPYYTVKSGDCLSVIAKNHGISLYALRRANHKWTSTIYPGEKLMIPGGKTTTAKTTSAKKSVIPYTSADLDLLARLVRAEAENQPYKAKVAVAAVVINRVQSKEFPNDIKSVIYQKINGYYQFTPVKNGSINKPAREEDKKAALEALNGSDPSNGALFYFDDSATNKWLWSKPILARYDKMVFAQ</sequence>
<keyword evidence="1" id="KW-0732">Signal</keyword>
<keyword evidence="4" id="KW-1185">Reference proteome</keyword>
<dbReference type="GO" id="GO:0016787">
    <property type="term" value="F:hydrolase activity"/>
    <property type="evidence" value="ECO:0007669"/>
    <property type="project" value="InterPro"/>
</dbReference>
<accession>A0A151AKP3</accession>
<comment type="caution">
    <text evidence="3">The sequence shown here is derived from an EMBL/GenBank/DDBJ whole genome shotgun (WGS) entry which is preliminary data.</text>
</comment>
<name>A0A151AKP3_9CLOT</name>
<dbReference type="PROSITE" id="PS51782">
    <property type="entry name" value="LYSM"/>
    <property type="match status" value="2"/>
</dbReference>
<evidence type="ECO:0000256" key="1">
    <source>
        <dbReference type="SAM" id="SignalP"/>
    </source>
</evidence>
<dbReference type="Proteomes" id="UP000075374">
    <property type="component" value="Unassembled WGS sequence"/>
</dbReference>
<dbReference type="Gene3D" id="6.20.240.60">
    <property type="match status" value="1"/>
</dbReference>
<dbReference type="PANTHER" id="PTHR33734:SF22">
    <property type="entry name" value="MEMBRANE-BOUND LYTIC MUREIN TRANSGLYCOSYLASE D"/>
    <property type="match status" value="1"/>
</dbReference>
<feature type="chain" id="PRO_5007577684" evidence="1">
    <location>
        <begin position="27"/>
        <end position="256"/>
    </location>
</feature>
<feature type="domain" description="LysM" evidence="2">
    <location>
        <begin position="73"/>
        <end position="116"/>
    </location>
</feature>